<dbReference type="InterPro" id="IPR050553">
    <property type="entry name" value="Thioredoxin_ResA/DsbE_sf"/>
</dbReference>
<dbReference type="PANTHER" id="PTHR42852:SF13">
    <property type="entry name" value="PROTEIN DIPZ"/>
    <property type="match status" value="1"/>
</dbReference>
<dbReference type="EMBL" id="NIDE01000007">
    <property type="protein sequence ID" value="OWK40783.1"/>
    <property type="molecule type" value="Genomic_DNA"/>
</dbReference>
<accession>A0A225DIG2</accession>
<evidence type="ECO:0000259" key="1">
    <source>
        <dbReference type="PROSITE" id="PS51352"/>
    </source>
</evidence>
<dbReference type="AlphaFoldDB" id="A0A225DIG2"/>
<dbReference type="PROSITE" id="PS51352">
    <property type="entry name" value="THIOREDOXIN_2"/>
    <property type="match status" value="1"/>
</dbReference>
<dbReference type="PANTHER" id="PTHR42852">
    <property type="entry name" value="THIOL:DISULFIDE INTERCHANGE PROTEIN DSBE"/>
    <property type="match status" value="1"/>
</dbReference>
<reference evidence="3" key="1">
    <citation type="submission" date="2017-06" db="EMBL/GenBank/DDBJ databases">
        <title>Genome analysis of Fimbriiglobus ruber SP5, the first member of the order Planctomycetales with confirmed chitinolytic capability.</title>
        <authorList>
            <person name="Ravin N.V."/>
            <person name="Rakitin A.L."/>
            <person name="Ivanova A.A."/>
            <person name="Beletsky A.V."/>
            <person name="Kulichevskaya I.S."/>
            <person name="Mardanov A.V."/>
            <person name="Dedysh S.N."/>
        </authorList>
    </citation>
    <scope>NUCLEOTIDE SEQUENCE [LARGE SCALE GENOMIC DNA]</scope>
    <source>
        <strain evidence="3">SP5</strain>
    </source>
</reference>
<feature type="domain" description="Thioredoxin" evidence="1">
    <location>
        <begin position="230"/>
        <end position="372"/>
    </location>
</feature>
<protein>
    <submittedName>
        <fullName evidence="2">Thioredoxin family protein</fullName>
    </submittedName>
</protein>
<dbReference type="InterPro" id="IPR036249">
    <property type="entry name" value="Thioredoxin-like_sf"/>
</dbReference>
<dbReference type="CDD" id="cd02966">
    <property type="entry name" value="TlpA_like_family"/>
    <property type="match status" value="1"/>
</dbReference>
<organism evidence="2 3">
    <name type="scientific">Fimbriiglobus ruber</name>
    <dbReference type="NCBI Taxonomy" id="1908690"/>
    <lineage>
        <taxon>Bacteria</taxon>
        <taxon>Pseudomonadati</taxon>
        <taxon>Planctomycetota</taxon>
        <taxon>Planctomycetia</taxon>
        <taxon>Gemmatales</taxon>
        <taxon>Gemmataceae</taxon>
        <taxon>Fimbriiglobus</taxon>
    </lineage>
</organism>
<dbReference type="InterPro" id="IPR013766">
    <property type="entry name" value="Thioredoxin_domain"/>
</dbReference>
<dbReference type="OrthoDB" id="272786at2"/>
<dbReference type="Proteomes" id="UP000214646">
    <property type="component" value="Unassembled WGS sequence"/>
</dbReference>
<comment type="caution">
    <text evidence="2">The sequence shown here is derived from an EMBL/GenBank/DDBJ whole genome shotgun (WGS) entry which is preliminary data.</text>
</comment>
<gene>
    <name evidence="2" type="ORF">FRUB_04675</name>
</gene>
<dbReference type="InterPro" id="IPR013740">
    <property type="entry name" value="Redoxin"/>
</dbReference>
<sequence>MSYWFRAAAVGLLLACGLTMLPGGTTRAEEPGDLAARIKAAKAAFGKEREQFEAAFEKAKTDKERERISDESDKALVKYVDTLFKLVEPQPANPAAFDALVTVSSAGGDKSGAALDLIAKHHAAHPDAAEFAYALAYSDSPRAETVLRAIAEQNKSKDVKGVATYALGVRLKHKAKAASDDDRAKLAAEAEGLLKAAASDYATVKTPQLEKPLGVMAAGQLAGLKNVLNLVVGKTVPEIEGEDTTGKALKLSDARGKVVLLDFWASWCGPCMGMVPHNKKIVARMKDKPFTLIGVNGDPTADDANKAIGKHEISWRSFKSVRGADKPELAEEWNLDGWPTLYLIDHKGVIRSIWLGSPGDEVLDKEIDKLVAAAEADAKK</sequence>
<evidence type="ECO:0000313" key="3">
    <source>
        <dbReference type="Proteomes" id="UP000214646"/>
    </source>
</evidence>
<dbReference type="SUPFAM" id="SSF52833">
    <property type="entry name" value="Thioredoxin-like"/>
    <property type="match status" value="1"/>
</dbReference>
<dbReference type="GO" id="GO:0016491">
    <property type="term" value="F:oxidoreductase activity"/>
    <property type="evidence" value="ECO:0007669"/>
    <property type="project" value="InterPro"/>
</dbReference>
<evidence type="ECO:0000313" key="2">
    <source>
        <dbReference type="EMBL" id="OWK40783.1"/>
    </source>
</evidence>
<dbReference type="Gene3D" id="3.40.30.10">
    <property type="entry name" value="Glutaredoxin"/>
    <property type="match status" value="1"/>
</dbReference>
<dbReference type="Pfam" id="PF08534">
    <property type="entry name" value="Redoxin"/>
    <property type="match status" value="1"/>
</dbReference>
<proteinExistence type="predicted"/>
<dbReference type="RefSeq" id="WP_088255768.1">
    <property type="nucleotide sequence ID" value="NZ_NIDE01000007.1"/>
</dbReference>
<keyword evidence="3" id="KW-1185">Reference proteome</keyword>
<name>A0A225DIG2_9BACT</name>